<name>A0A5K3EWZ4_MESCO</name>
<feature type="region of interest" description="Disordered" evidence="1">
    <location>
        <begin position="1"/>
        <end position="29"/>
    </location>
</feature>
<sequence length="115" mass="13361">MLDEDGNRSNRRCRQKDSTQVSSHPFTPTAKDCSRFQFSALSSFSSPISPSLSAKHPKKQEKQRHRQQQLLFLLQPREETIKFCLKKMFVLKLSHWLPLPPELILCITHGQLQCL</sequence>
<organism evidence="2">
    <name type="scientific">Mesocestoides corti</name>
    <name type="common">Flatworm</name>
    <dbReference type="NCBI Taxonomy" id="53468"/>
    <lineage>
        <taxon>Eukaryota</taxon>
        <taxon>Metazoa</taxon>
        <taxon>Spiralia</taxon>
        <taxon>Lophotrochozoa</taxon>
        <taxon>Platyhelminthes</taxon>
        <taxon>Cestoda</taxon>
        <taxon>Eucestoda</taxon>
        <taxon>Cyclophyllidea</taxon>
        <taxon>Mesocestoididae</taxon>
        <taxon>Mesocestoides</taxon>
    </lineage>
</organism>
<reference evidence="2" key="1">
    <citation type="submission" date="2019-11" db="UniProtKB">
        <authorList>
            <consortium name="WormBaseParasite"/>
        </authorList>
    </citation>
    <scope>IDENTIFICATION</scope>
</reference>
<evidence type="ECO:0000313" key="2">
    <source>
        <dbReference type="WBParaSite" id="MCU_003241-RA"/>
    </source>
</evidence>
<dbReference type="AlphaFoldDB" id="A0A5K3EWZ4"/>
<feature type="region of interest" description="Disordered" evidence="1">
    <location>
        <begin position="44"/>
        <end position="66"/>
    </location>
</feature>
<evidence type="ECO:0000256" key="1">
    <source>
        <dbReference type="SAM" id="MobiDB-lite"/>
    </source>
</evidence>
<dbReference type="WBParaSite" id="MCU_003241-RA">
    <property type="protein sequence ID" value="MCU_003241-RA"/>
    <property type="gene ID" value="MCU_003241"/>
</dbReference>
<protein>
    <submittedName>
        <fullName evidence="2">Uncharacterized protein</fullName>
    </submittedName>
</protein>
<feature type="compositionally biased region" description="Low complexity" evidence="1">
    <location>
        <begin position="44"/>
        <end position="54"/>
    </location>
</feature>
<accession>A0A5K3EWZ4</accession>
<proteinExistence type="predicted"/>
<feature type="compositionally biased region" description="Basic residues" evidence="1">
    <location>
        <begin position="55"/>
        <end position="66"/>
    </location>
</feature>